<reference evidence="4" key="1">
    <citation type="submission" date="2020-11" db="EMBL/GenBank/DDBJ databases">
        <authorList>
            <person name="Tran Van P."/>
        </authorList>
    </citation>
    <scope>NUCLEOTIDE SEQUENCE</scope>
</reference>
<evidence type="ECO:0000256" key="2">
    <source>
        <dbReference type="SAM" id="SignalP"/>
    </source>
</evidence>
<feature type="region of interest" description="Disordered" evidence="1">
    <location>
        <begin position="65"/>
        <end position="90"/>
    </location>
</feature>
<organism evidence="4">
    <name type="scientific">Timema bartmani</name>
    <dbReference type="NCBI Taxonomy" id="61472"/>
    <lineage>
        <taxon>Eukaryota</taxon>
        <taxon>Metazoa</taxon>
        <taxon>Ecdysozoa</taxon>
        <taxon>Arthropoda</taxon>
        <taxon>Hexapoda</taxon>
        <taxon>Insecta</taxon>
        <taxon>Pterygota</taxon>
        <taxon>Neoptera</taxon>
        <taxon>Polyneoptera</taxon>
        <taxon>Phasmatodea</taxon>
        <taxon>Timematodea</taxon>
        <taxon>Timematoidea</taxon>
        <taxon>Timematidae</taxon>
        <taxon>Timema</taxon>
    </lineage>
</organism>
<evidence type="ECO:0000313" key="4">
    <source>
        <dbReference type="EMBL" id="CAD7444048.1"/>
    </source>
</evidence>
<dbReference type="AlphaFoldDB" id="A0A7R9F1E2"/>
<keyword evidence="2" id="KW-0732">Signal</keyword>
<accession>A0A7R9F1E2</accession>
<dbReference type="Pfam" id="PF01826">
    <property type="entry name" value="TIL"/>
    <property type="match status" value="1"/>
</dbReference>
<sequence length="328" mass="35693">MSVQYGRIIMCLLAVEIIFSCATGSPCNHTHSESSQEALYPSNKVIGPRQSGQETLHASFVTMIGSRPSGQKASGTVVDDVTGPESKPPGWLEDLDAISESDKKNAWDKNAIDPINTTLQDMFYKSLCRRNELFHPCKTTCQKFCDLESRSLKIIDGCTGKCLPGCICKTGFVRPPTDAPFADCITVNTCYSRKLPPVHPTEIRTSISPSSAVELNTTSALVNYATEGVSFSFSSLVTSYRGQLASLECSIAPVQHPTCFQASKALRVRNNFRRLICIHLLPSTLAGIPGVPGSSAIFKTSIPEKPFLGYRYHLGHFSFASNAVWPCA</sequence>
<protein>
    <recommendedName>
        <fullName evidence="3">TIL domain-containing protein</fullName>
    </recommendedName>
</protein>
<feature type="signal peptide" evidence="2">
    <location>
        <begin position="1"/>
        <end position="24"/>
    </location>
</feature>
<evidence type="ECO:0000259" key="3">
    <source>
        <dbReference type="Pfam" id="PF01826"/>
    </source>
</evidence>
<dbReference type="InterPro" id="IPR036084">
    <property type="entry name" value="Ser_inhib-like_sf"/>
</dbReference>
<dbReference type="Gene3D" id="2.10.25.10">
    <property type="entry name" value="Laminin"/>
    <property type="match status" value="1"/>
</dbReference>
<dbReference type="EMBL" id="OD566465">
    <property type="protein sequence ID" value="CAD7444048.1"/>
    <property type="molecule type" value="Genomic_DNA"/>
</dbReference>
<dbReference type="CDD" id="cd19941">
    <property type="entry name" value="TIL"/>
    <property type="match status" value="1"/>
</dbReference>
<name>A0A7R9F1E2_9NEOP</name>
<gene>
    <name evidence="4" type="ORF">TBIB3V08_LOCUS6439</name>
</gene>
<dbReference type="InterPro" id="IPR002919">
    <property type="entry name" value="TIL_dom"/>
</dbReference>
<feature type="domain" description="TIL" evidence="3">
    <location>
        <begin position="128"/>
        <end position="190"/>
    </location>
</feature>
<proteinExistence type="predicted"/>
<evidence type="ECO:0000256" key="1">
    <source>
        <dbReference type="SAM" id="MobiDB-lite"/>
    </source>
</evidence>
<feature type="chain" id="PRO_5031035579" description="TIL domain-containing protein" evidence="2">
    <location>
        <begin position="25"/>
        <end position="328"/>
    </location>
</feature>
<dbReference type="SUPFAM" id="SSF57567">
    <property type="entry name" value="Serine protease inhibitors"/>
    <property type="match status" value="1"/>
</dbReference>